<feature type="binding site" evidence="1">
    <location>
        <position position="76"/>
    </location>
    <ligand>
        <name>Mg(2+)</name>
        <dbReference type="ChEBI" id="CHEBI:18420"/>
        <label>1</label>
    </ligand>
</feature>
<organism evidence="2 3">
    <name type="scientific">Adineta steineri</name>
    <dbReference type="NCBI Taxonomy" id="433720"/>
    <lineage>
        <taxon>Eukaryota</taxon>
        <taxon>Metazoa</taxon>
        <taxon>Spiralia</taxon>
        <taxon>Gnathifera</taxon>
        <taxon>Rotifera</taxon>
        <taxon>Eurotatoria</taxon>
        <taxon>Bdelloidea</taxon>
        <taxon>Adinetida</taxon>
        <taxon>Adinetidae</taxon>
        <taxon>Adineta</taxon>
    </lineage>
</organism>
<comment type="caution">
    <text evidence="2">The sequence shown here is derived from an EMBL/GenBank/DDBJ whole genome shotgun (WGS) entry which is preliminary data.</text>
</comment>
<evidence type="ECO:0000313" key="3">
    <source>
        <dbReference type="Proteomes" id="UP000663868"/>
    </source>
</evidence>
<dbReference type="Pfam" id="PF03747">
    <property type="entry name" value="ADP_ribosyl_GH"/>
    <property type="match status" value="1"/>
</dbReference>
<evidence type="ECO:0000256" key="1">
    <source>
        <dbReference type="PIRSR" id="PIRSR605502-1"/>
    </source>
</evidence>
<dbReference type="AlphaFoldDB" id="A0A820NR50"/>
<comment type="cofactor">
    <cofactor evidence="1">
        <name>Mg(2+)</name>
        <dbReference type="ChEBI" id="CHEBI:18420"/>
    </cofactor>
    <text evidence="1">Binds 2 magnesium ions per subunit.</text>
</comment>
<sequence>KQIQKLILFYNEQHGLRNGSSKKHRTDVDVVRALGNTFQIKAIEAVPCALWIICVSYREPEECLIRGVNMGGDTDTVAAMIGNIVGALN</sequence>
<dbReference type="SUPFAM" id="SSF101478">
    <property type="entry name" value="ADP-ribosylglycohydrolase"/>
    <property type="match status" value="1"/>
</dbReference>
<name>A0A820NR50_9BILA</name>
<protein>
    <recommendedName>
        <fullName evidence="4">ADP-ribosylglycohydrolase</fullName>
    </recommendedName>
</protein>
<keyword evidence="1" id="KW-0460">Magnesium</keyword>
<proteinExistence type="predicted"/>
<feature type="non-terminal residue" evidence="2">
    <location>
        <position position="89"/>
    </location>
</feature>
<dbReference type="InterPro" id="IPR036705">
    <property type="entry name" value="Ribosyl_crysJ1_sf"/>
</dbReference>
<feature type="binding site" evidence="1">
    <location>
        <position position="75"/>
    </location>
    <ligand>
        <name>Mg(2+)</name>
        <dbReference type="ChEBI" id="CHEBI:18420"/>
        <label>1</label>
    </ligand>
</feature>
<dbReference type="Proteomes" id="UP000663868">
    <property type="component" value="Unassembled WGS sequence"/>
</dbReference>
<feature type="binding site" evidence="1">
    <location>
        <position position="73"/>
    </location>
    <ligand>
        <name>Mg(2+)</name>
        <dbReference type="ChEBI" id="CHEBI:18420"/>
        <label>1</label>
    </ligand>
</feature>
<reference evidence="2" key="1">
    <citation type="submission" date="2021-02" db="EMBL/GenBank/DDBJ databases">
        <authorList>
            <person name="Nowell W R."/>
        </authorList>
    </citation>
    <scope>NUCLEOTIDE SEQUENCE</scope>
</reference>
<accession>A0A820NR50</accession>
<keyword evidence="1" id="KW-0479">Metal-binding</keyword>
<dbReference type="InterPro" id="IPR005502">
    <property type="entry name" value="Ribosyl_crysJ1"/>
</dbReference>
<gene>
    <name evidence="2" type="ORF">KXQ929_LOCUS50680</name>
</gene>
<evidence type="ECO:0008006" key="4">
    <source>
        <dbReference type="Google" id="ProtNLM"/>
    </source>
</evidence>
<evidence type="ECO:0000313" key="2">
    <source>
        <dbReference type="EMBL" id="CAF4394885.1"/>
    </source>
</evidence>
<dbReference type="EMBL" id="CAJOBB010023694">
    <property type="protein sequence ID" value="CAF4394885.1"/>
    <property type="molecule type" value="Genomic_DNA"/>
</dbReference>
<dbReference type="GO" id="GO:0046872">
    <property type="term" value="F:metal ion binding"/>
    <property type="evidence" value="ECO:0007669"/>
    <property type="project" value="UniProtKB-KW"/>
</dbReference>
<dbReference type="Gene3D" id="1.10.4080.10">
    <property type="entry name" value="ADP-ribosylation/Crystallin J1"/>
    <property type="match status" value="1"/>
</dbReference>